<protein>
    <submittedName>
        <fullName evidence="1">SpoIIAA-like</fullName>
    </submittedName>
</protein>
<evidence type="ECO:0000313" key="1">
    <source>
        <dbReference type="EMBL" id="SIN82599.1"/>
    </source>
</evidence>
<sequence>MIFGLIIAKFFSHQKINYMITLLNDAPENVAAFNASGEINQKDFKNIVIPHVKNKLAKFNELNYLLYLNENVAQTDIAWLTSLLSNLENTKQCNRAAIVSDDAGIQKISSLKTAENFKIFPKNNVYNAMFWCNNGNEPEYSEK</sequence>
<reference evidence="2" key="1">
    <citation type="submission" date="2016-12" db="EMBL/GenBank/DDBJ databases">
        <authorList>
            <person name="Varghese N."/>
            <person name="Submissions S."/>
        </authorList>
    </citation>
    <scope>NUCLEOTIDE SEQUENCE [LARGE SCALE GENOMIC DNA]</scope>
    <source>
        <strain evidence="2">DSM 16779</strain>
    </source>
</reference>
<accession>A0A1N6EHU0</accession>
<dbReference type="EMBL" id="FSRQ01000001">
    <property type="protein sequence ID" value="SIN82599.1"/>
    <property type="molecule type" value="Genomic_DNA"/>
</dbReference>
<gene>
    <name evidence="1" type="ORF">SAMN05421769_0384</name>
</gene>
<dbReference type="AlphaFoldDB" id="A0A1N6EHU0"/>
<dbReference type="InterPro" id="IPR036513">
    <property type="entry name" value="STAS_dom_sf"/>
</dbReference>
<dbReference type="Proteomes" id="UP000184782">
    <property type="component" value="Unassembled WGS sequence"/>
</dbReference>
<keyword evidence="2" id="KW-1185">Reference proteome</keyword>
<proteinExistence type="predicted"/>
<dbReference type="Gene3D" id="3.40.50.10600">
    <property type="entry name" value="SpoIIaa-like domains"/>
    <property type="match status" value="1"/>
</dbReference>
<organism evidence="1 2">
    <name type="scientific">Chryseobacterium scophthalmum</name>
    <dbReference type="NCBI Taxonomy" id="59733"/>
    <lineage>
        <taxon>Bacteria</taxon>
        <taxon>Pseudomonadati</taxon>
        <taxon>Bacteroidota</taxon>
        <taxon>Flavobacteriia</taxon>
        <taxon>Flavobacteriales</taxon>
        <taxon>Weeksellaceae</taxon>
        <taxon>Chryseobacterium group</taxon>
        <taxon>Chryseobacterium</taxon>
    </lineage>
</organism>
<dbReference type="STRING" id="59733.SAMN05421769_0384"/>
<dbReference type="InterPro" id="IPR021866">
    <property type="entry name" value="SpoIIAA-like"/>
</dbReference>
<dbReference type="InterPro" id="IPR038396">
    <property type="entry name" value="SpoIIAA-like_sf"/>
</dbReference>
<dbReference type="SUPFAM" id="SSF52091">
    <property type="entry name" value="SpoIIaa-like"/>
    <property type="match status" value="1"/>
</dbReference>
<dbReference type="Pfam" id="PF11964">
    <property type="entry name" value="SpoIIAA-like"/>
    <property type="match status" value="1"/>
</dbReference>
<evidence type="ECO:0000313" key="2">
    <source>
        <dbReference type="Proteomes" id="UP000184782"/>
    </source>
</evidence>
<name>A0A1N6EHU0_9FLAO</name>